<feature type="transmembrane region" description="Helical" evidence="6">
    <location>
        <begin position="161"/>
        <end position="181"/>
    </location>
</feature>
<feature type="transmembrane region" description="Helical" evidence="6">
    <location>
        <begin position="363"/>
        <end position="382"/>
    </location>
</feature>
<dbReference type="PANTHER" id="PTHR37422">
    <property type="entry name" value="TEICHURONIC ACID BIOSYNTHESIS PROTEIN TUAE"/>
    <property type="match status" value="1"/>
</dbReference>
<evidence type="ECO:0000256" key="3">
    <source>
        <dbReference type="ARBA" id="ARBA00022989"/>
    </source>
</evidence>
<feature type="region of interest" description="Disordered" evidence="5">
    <location>
        <begin position="470"/>
        <end position="505"/>
    </location>
</feature>
<dbReference type="OrthoDB" id="271729at2"/>
<dbReference type="Pfam" id="PF04932">
    <property type="entry name" value="Wzy_C"/>
    <property type="match status" value="1"/>
</dbReference>
<dbReference type="AlphaFoldDB" id="A0A517YUP9"/>
<protein>
    <submittedName>
        <fullName evidence="9">O-Antigen ligase</fullName>
    </submittedName>
</protein>
<feature type="transmembrane region" description="Helical" evidence="6">
    <location>
        <begin position="273"/>
        <end position="291"/>
    </location>
</feature>
<organism evidence="9 10">
    <name type="scientific">Poriferisphaera corsica</name>
    <dbReference type="NCBI Taxonomy" id="2528020"/>
    <lineage>
        <taxon>Bacteria</taxon>
        <taxon>Pseudomonadati</taxon>
        <taxon>Planctomycetota</taxon>
        <taxon>Phycisphaerae</taxon>
        <taxon>Phycisphaerales</taxon>
        <taxon>Phycisphaeraceae</taxon>
        <taxon>Poriferisphaera</taxon>
    </lineage>
</organism>
<feature type="transmembrane region" description="Helical" evidence="6">
    <location>
        <begin position="250"/>
        <end position="266"/>
    </location>
</feature>
<evidence type="ECO:0000256" key="6">
    <source>
        <dbReference type="SAM" id="Phobius"/>
    </source>
</evidence>
<keyword evidence="9" id="KW-0436">Ligase</keyword>
<keyword evidence="3 6" id="KW-1133">Transmembrane helix</keyword>
<dbReference type="RefSeq" id="WP_145077445.1">
    <property type="nucleotide sequence ID" value="NZ_CP036425.1"/>
</dbReference>
<reference evidence="9 10" key="1">
    <citation type="submission" date="2019-02" db="EMBL/GenBank/DDBJ databases">
        <title>Deep-cultivation of Planctomycetes and their phenomic and genomic characterization uncovers novel biology.</title>
        <authorList>
            <person name="Wiegand S."/>
            <person name="Jogler M."/>
            <person name="Boedeker C."/>
            <person name="Pinto D."/>
            <person name="Vollmers J."/>
            <person name="Rivas-Marin E."/>
            <person name="Kohn T."/>
            <person name="Peeters S.H."/>
            <person name="Heuer A."/>
            <person name="Rast P."/>
            <person name="Oberbeckmann S."/>
            <person name="Bunk B."/>
            <person name="Jeske O."/>
            <person name="Meyerdierks A."/>
            <person name="Storesund J.E."/>
            <person name="Kallscheuer N."/>
            <person name="Luecker S."/>
            <person name="Lage O.M."/>
            <person name="Pohl T."/>
            <person name="Merkel B.J."/>
            <person name="Hornburger P."/>
            <person name="Mueller R.-W."/>
            <person name="Bruemmer F."/>
            <person name="Labrenz M."/>
            <person name="Spormann A.M."/>
            <person name="Op den Camp H."/>
            <person name="Overmann J."/>
            <person name="Amann R."/>
            <person name="Jetten M.S.M."/>
            <person name="Mascher T."/>
            <person name="Medema M.H."/>
            <person name="Devos D.P."/>
            <person name="Kaster A.-K."/>
            <person name="Ovreas L."/>
            <person name="Rohde M."/>
            <person name="Galperin M.Y."/>
            <person name="Jogler C."/>
        </authorList>
    </citation>
    <scope>NUCLEOTIDE SEQUENCE [LARGE SCALE GENOMIC DNA]</scope>
    <source>
        <strain evidence="9 10">KS4</strain>
    </source>
</reference>
<feature type="transmembrane region" description="Helical" evidence="6">
    <location>
        <begin position="138"/>
        <end position="156"/>
    </location>
</feature>
<evidence type="ECO:0000259" key="8">
    <source>
        <dbReference type="Pfam" id="PF19358"/>
    </source>
</evidence>
<feature type="transmembrane region" description="Helical" evidence="6">
    <location>
        <begin position="436"/>
        <end position="459"/>
    </location>
</feature>
<keyword evidence="4 6" id="KW-0472">Membrane</keyword>
<dbReference type="GO" id="GO:0016020">
    <property type="term" value="C:membrane"/>
    <property type="evidence" value="ECO:0007669"/>
    <property type="project" value="UniProtKB-SubCell"/>
</dbReference>
<evidence type="ECO:0000256" key="5">
    <source>
        <dbReference type="SAM" id="MobiDB-lite"/>
    </source>
</evidence>
<evidence type="ECO:0000256" key="1">
    <source>
        <dbReference type="ARBA" id="ARBA00004141"/>
    </source>
</evidence>
<dbReference type="EMBL" id="CP036425">
    <property type="protein sequence ID" value="QDU33969.1"/>
    <property type="molecule type" value="Genomic_DNA"/>
</dbReference>
<feature type="transmembrane region" description="Helical" evidence="6">
    <location>
        <begin position="410"/>
        <end position="430"/>
    </location>
</feature>
<evidence type="ECO:0000313" key="9">
    <source>
        <dbReference type="EMBL" id="QDU33969.1"/>
    </source>
</evidence>
<dbReference type="KEGG" id="pcor:KS4_20290"/>
<feature type="compositionally biased region" description="Basic residues" evidence="5">
    <location>
        <begin position="476"/>
        <end position="489"/>
    </location>
</feature>
<feature type="transmembrane region" description="Helical" evidence="6">
    <location>
        <begin position="227"/>
        <end position="244"/>
    </location>
</feature>
<feature type="transmembrane region" description="Helical" evidence="6">
    <location>
        <begin position="33"/>
        <end position="57"/>
    </location>
</feature>
<feature type="transmembrane region" description="Helical" evidence="6">
    <location>
        <begin position="201"/>
        <end position="218"/>
    </location>
</feature>
<dbReference type="GO" id="GO:0016874">
    <property type="term" value="F:ligase activity"/>
    <property type="evidence" value="ECO:0007669"/>
    <property type="project" value="UniProtKB-KW"/>
</dbReference>
<feature type="transmembrane region" description="Helical" evidence="6">
    <location>
        <begin position="6"/>
        <end position="26"/>
    </location>
</feature>
<feature type="domain" description="DUF5935" evidence="8">
    <location>
        <begin position="33"/>
        <end position="173"/>
    </location>
</feature>
<dbReference type="PANTHER" id="PTHR37422:SF13">
    <property type="entry name" value="LIPOPOLYSACCHARIDE BIOSYNTHESIS PROTEIN PA4999-RELATED"/>
    <property type="match status" value="1"/>
</dbReference>
<keyword evidence="10" id="KW-1185">Reference proteome</keyword>
<dbReference type="InterPro" id="IPR045979">
    <property type="entry name" value="DUF5935"/>
</dbReference>
<feature type="transmembrane region" description="Helical" evidence="6">
    <location>
        <begin position="107"/>
        <end position="126"/>
    </location>
</feature>
<evidence type="ECO:0000256" key="4">
    <source>
        <dbReference type="ARBA" id="ARBA00023136"/>
    </source>
</evidence>
<gene>
    <name evidence="9" type="ORF">KS4_20290</name>
</gene>
<feature type="transmembrane region" description="Helical" evidence="6">
    <location>
        <begin position="77"/>
        <end position="95"/>
    </location>
</feature>
<feature type="domain" description="O-antigen ligase-related" evidence="7">
    <location>
        <begin position="238"/>
        <end position="370"/>
    </location>
</feature>
<name>A0A517YUP9_9BACT</name>
<dbReference type="InterPro" id="IPR007016">
    <property type="entry name" value="O-antigen_ligase-rel_domated"/>
</dbReference>
<keyword evidence="2 6" id="KW-0812">Transmembrane</keyword>
<comment type="subcellular location">
    <subcellularLocation>
        <location evidence="1">Membrane</location>
        <topology evidence="1">Multi-pass membrane protein</topology>
    </subcellularLocation>
</comment>
<dbReference type="Pfam" id="PF19358">
    <property type="entry name" value="DUF5935"/>
    <property type="match status" value="1"/>
</dbReference>
<evidence type="ECO:0000259" key="7">
    <source>
        <dbReference type="Pfam" id="PF04932"/>
    </source>
</evidence>
<accession>A0A517YUP9</accession>
<dbReference type="Proteomes" id="UP000317369">
    <property type="component" value="Chromosome"/>
</dbReference>
<evidence type="ECO:0000256" key="2">
    <source>
        <dbReference type="ARBA" id="ARBA00022692"/>
    </source>
</evidence>
<dbReference type="InterPro" id="IPR051533">
    <property type="entry name" value="WaaL-like"/>
</dbReference>
<evidence type="ECO:0000313" key="10">
    <source>
        <dbReference type="Proteomes" id="UP000317369"/>
    </source>
</evidence>
<proteinExistence type="predicted"/>
<sequence>MNKIAALTTTFLIAGLLAVLLLFWHGQPAKQMIFMLGVTIACGFAAFKVPFWGFFLYYFFAVLRPQNLWEWALPGGIRWSLFASLIALGGVALHYNKIFKNGQVTGMFRLMVMFAILIFISIVLAYDPMVAQRWGIDYAKIFVIAILMLFIVNEVWQVRALATMIGLSIGYIAWEINYLYFFQNGRLDILNYGYGGYDNNGAALLIAMGMPFAYYIGVCKWERFPKLSLVFGGCIGTLMLHAVMMSYSRGAMVASLVGIVWVILRHRSKAQSAIIIAILVVITSVLAGNQIRDRIVSTANYQQDASAQSRFEAWGAAWKIAWDHPFFGQGVRNSNLFSLNYGADRAGRTIHNQYLQIAADSGIPAMIVFIMMIVMSLHNLGMTRNRCIRHIKYDLSSDSSKNKLDHIEKICLATQGSLIIFAIDSMFLSLELFELPWLLFILAGVIGIITSPVINASAVENMNAIKSMSKNPVRVPPRKKRHLQKKSKRTDKTDPIILPGYLSTE</sequence>